<organism evidence="2">
    <name type="scientific">marine sediment metagenome</name>
    <dbReference type="NCBI Taxonomy" id="412755"/>
    <lineage>
        <taxon>unclassified sequences</taxon>
        <taxon>metagenomes</taxon>
        <taxon>ecological metagenomes</taxon>
    </lineage>
</organism>
<gene>
    <name evidence="2" type="ORF">S01H1_09799</name>
</gene>
<feature type="transmembrane region" description="Helical" evidence="1">
    <location>
        <begin position="186"/>
        <end position="207"/>
    </location>
</feature>
<keyword evidence="1" id="KW-0812">Transmembrane</keyword>
<keyword evidence="1" id="KW-0472">Membrane</keyword>
<evidence type="ECO:0000313" key="2">
    <source>
        <dbReference type="EMBL" id="GAF67743.1"/>
    </source>
</evidence>
<protein>
    <submittedName>
        <fullName evidence="2">Uncharacterized protein</fullName>
    </submittedName>
</protein>
<comment type="caution">
    <text evidence="2">The sequence shown here is derived from an EMBL/GenBank/DDBJ whole genome shotgun (WGS) entry which is preliminary data.</text>
</comment>
<sequence length="211" mass="23180">MWRWHPRARENGVVLTDLRAQDPLCGLAALRDTRAAEYGYGAFSKPRTPSDPCPGYFRDGCGQPERDAWLEVRENLRAERSELLAGLQAEGCVWPADLEAMITTTEAYAIQYNAATTAGITDYEDLYFSLFGAAAPPDRPYDAIVAIDIELISRLQCELARLENLSAAQGCQSRRPDPVPPASRSWAPLLIGAGILIALVQGVRFGASIRR</sequence>
<name>X0RG41_9ZZZZ</name>
<reference evidence="2" key="1">
    <citation type="journal article" date="2014" name="Front. Microbiol.">
        <title>High frequency of phylogenetically diverse reductive dehalogenase-homologous genes in deep subseafloor sedimentary metagenomes.</title>
        <authorList>
            <person name="Kawai M."/>
            <person name="Futagami T."/>
            <person name="Toyoda A."/>
            <person name="Takaki Y."/>
            <person name="Nishi S."/>
            <person name="Hori S."/>
            <person name="Arai W."/>
            <person name="Tsubouchi T."/>
            <person name="Morono Y."/>
            <person name="Uchiyama I."/>
            <person name="Ito T."/>
            <person name="Fujiyama A."/>
            <person name="Inagaki F."/>
            <person name="Takami H."/>
        </authorList>
    </citation>
    <scope>NUCLEOTIDE SEQUENCE</scope>
    <source>
        <strain evidence="2">Expedition CK06-06</strain>
    </source>
</reference>
<dbReference type="AlphaFoldDB" id="X0RG41"/>
<dbReference type="EMBL" id="BARS01005008">
    <property type="protein sequence ID" value="GAF67743.1"/>
    <property type="molecule type" value="Genomic_DNA"/>
</dbReference>
<accession>X0RG41</accession>
<evidence type="ECO:0000256" key="1">
    <source>
        <dbReference type="SAM" id="Phobius"/>
    </source>
</evidence>
<keyword evidence="1" id="KW-1133">Transmembrane helix</keyword>
<proteinExistence type="predicted"/>